<evidence type="ECO:0000313" key="2">
    <source>
        <dbReference type="EMBL" id="RUO24849.1"/>
    </source>
</evidence>
<gene>
    <name evidence="2" type="ORF">CWE07_07345</name>
</gene>
<keyword evidence="3" id="KW-1185">Reference proteome</keyword>
<comment type="caution">
    <text evidence="2">The sequence shown here is derived from an EMBL/GenBank/DDBJ whole genome shotgun (WGS) entry which is preliminary data.</text>
</comment>
<accession>A0ABY0BSF7</accession>
<evidence type="ECO:0000256" key="1">
    <source>
        <dbReference type="SAM" id="Phobius"/>
    </source>
</evidence>
<keyword evidence="1" id="KW-0812">Transmembrane</keyword>
<reference evidence="2 3" key="1">
    <citation type="journal article" date="2018" name="Front. Microbiol.">
        <title>Genome-Based Analysis Reveals the Taxonomy and Diversity of the Family Idiomarinaceae.</title>
        <authorList>
            <person name="Liu Y."/>
            <person name="Lai Q."/>
            <person name="Shao Z."/>
        </authorList>
    </citation>
    <scope>NUCLEOTIDE SEQUENCE [LARGE SCALE GENOMIC DNA]</scope>
    <source>
        <strain evidence="2 3">CF12-14</strain>
    </source>
</reference>
<keyword evidence="1" id="KW-0472">Membrane</keyword>
<dbReference type="EMBL" id="PIPK01000005">
    <property type="protein sequence ID" value="RUO24849.1"/>
    <property type="molecule type" value="Genomic_DNA"/>
</dbReference>
<proteinExistence type="predicted"/>
<protein>
    <submittedName>
        <fullName evidence="2">Uncharacterized protein</fullName>
    </submittedName>
</protein>
<dbReference type="Proteomes" id="UP000287865">
    <property type="component" value="Unassembled WGS sequence"/>
</dbReference>
<feature type="transmembrane region" description="Helical" evidence="1">
    <location>
        <begin position="87"/>
        <end position="109"/>
    </location>
</feature>
<keyword evidence="1" id="KW-1133">Transmembrane helix</keyword>
<feature type="transmembrane region" description="Helical" evidence="1">
    <location>
        <begin position="63"/>
        <end position="81"/>
    </location>
</feature>
<name>A0ABY0BSF7_9GAMM</name>
<organism evidence="2 3">
    <name type="scientific">Aliidiomarina maris</name>
    <dbReference type="NCBI Taxonomy" id="531312"/>
    <lineage>
        <taxon>Bacteria</taxon>
        <taxon>Pseudomonadati</taxon>
        <taxon>Pseudomonadota</taxon>
        <taxon>Gammaproteobacteria</taxon>
        <taxon>Alteromonadales</taxon>
        <taxon>Idiomarinaceae</taxon>
        <taxon>Aliidiomarina</taxon>
    </lineage>
</organism>
<feature type="transmembrane region" description="Helical" evidence="1">
    <location>
        <begin position="32"/>
        <end position="51"/>
    </location>
</feature>
<dbReference type="RefSeq" id="WP_111569172.1">
    <property type="nucleotide sequence ID" value="NZ_PIPK01000005.1"/>
</dbReference>
<sequence length="115" mass="12820">MIFLFLGYVFLHLVGLPEMAFADDISIGFVLYLGLLACLMSALVVSGYWLGSRLSGRRFRSHYTMLAIGFAVAVVKITIVRSGAFDYAYISAADAIAFWILFLIGYLPIARKVRR</sequence>
<evidence type="ECO:0000313" key="3">
    <source>
        <dbReference type="Proteomes" id="UP000287865"/>
    </source>
</evidence>